<accession>A0A1Y1WHH3</accession>
<organism evidence="1 2">
    <name type="scientific">Linderina pennispora</name>
    <dbReference type="NCBI Taxonomy" id="61395"/>
    <lineage>
        <taxon>Eukaryota</taxon>
        <taxon>Fungi</taxon>
        <taxon>Fungi incertae sedis</taxon>
        <taxon>Zoopagomycota</taxon>
        <taxon>Kickxellomycotina</taxon>
        <taxon>Kickxellomycetes</taxon>
        <taxon>Kickxellales</taxon>
        <taxon>Kickxellaceae</taxon>
        <taxon>Linderina</taxon>
    </lineage>
</organism>
<gene>
    <name evidence="1" type="ORF">DL89DRAFT_255128</name>
</gene>
<protein>
    <submittedName>
        <fullName evidence="1">Uncharacterized protein</fullName>
    </submittedName>
</protein>
<sequence length="198" mass="21668">MPQPTHPTHHLRTMTDGEGETLLIDEANENLGVFIAGYDGIDGIYDKHNVDTASGTMTWADIHDGVYAVIDLAHPNHHTVFNSAGSPIETASYALSSAPYKTEPTHHLRTFTNHKSETLLIDYAVTDAAVLEIGVEGIDGIYDADDAEPHSGTDTWINDYDGVMAVIDYAHPNFYTVFDTDGKPIETISYPLPTRTHA</sequence>
<comment type="caution">
    <text evidence="1">The sequence shown here is derived from an EMBL/GenBank/DDBJ whole genome shotgun (WGS) entry which is preliminary data.</text>
</comment>
<dbReference type="OrthoDB" id="5525053at2759"/>
<evidence type="ECO:0000313" key="1">
    <source>
        <dbReference type="EMBL" id="ORX72969.1"/>
    </source>
</evidence>
<keyword evidence="2" id="KW-1185">Reference proteome</keyword>
<dbReference type="Proteomes" id="UP000193922">
    <property type="component" value="Unassembled WGS sequence"/>
</dbReference>
<evidence type="ECO:0000313" key="2">
    <source>
        <dbReference type="Proteomes" id="UP000193922"/>
    </source>
</evidence>
<proteinExistence type="predicted"/>
<dbReference type="GeneID" id="63801967"/>
<dbReference type="AlphaFoldDB" id="A0A1Y1WHH3"/>
<reference evidence="1 2" key="1">
    <citation type="submission" date="2016-07" db="EMBL/GenBank/DDBJ databases">
        <title>Pervasive Adenine N6-methylation of Active Genes in Fungi.</title>
        <authorList>
            <consortium name="DOE Joint Genome Institute"/>
            <person name="Mondo S.J."/>
            <person name="Dannebaum R.O."/>
            <person name="Kuo R.C."/>
            <person name="Labutti K."/>
            <person name="Haridas S."/>
            <person name="Kuo A."/>
            <person name="Salamov A."/>
            <person name="Ahrendt S.R."/>
            <person name="Lipzen A."/>
            <person name="Sullivan W."/>
            <person name="Andreopoulos W.B."/>
            <person name="Clum A."/>
            <person name="Lindquist E."/>
            <person name="Daum C."/>
            <person name="Ramamoorthy G.K."/>
            <person name="Gryganskyi A."/>
            <person name="Culley D."/>
            <person name="Magnuson J.K."/>
            <person name="James T.Y."/>
            <person name="O'Malley M.A."/>
            <person name="Stajich J.E."/>
            <person name="Spatafora J.W."/>
            <person name="Visel A."/>
            <person name="Grigoriev I.V."/>
        </authorList>
    </citation>
    <scope>NUCLEOTIDE SEQUENCE [LARGE SCALE GENOMIC DNA]</scope>
    <source>
        <strain evidence="1 2">ATCC 12442</strain>
    </source>
</reference>
<name>A0A1Y1WHH3_9FUNG</name>
<dbReference type="EMBL" id="MCFD01000002">
    <property type="protein sequence ID" value="ORX72969.1"/>
    <property type="molecule type" value="Genomic_DNA"/>
</dbReference>
<dbReference type="RefSeq" id="XP_040746309.1">
    <property type="nucleotide sequence ID" value="XM_040885319.1"/>
</dbReference>